<dbReference type="InterPro" id="IPR000843">
    <property type="entry name" value="HTH_LacI"/>
</dbReference>
<dbReference type="Gene3D" id="1.10.260.40">
    <property type="entry name" value="lambda repressor-like DNA-binding domains"/>
    <property type="match status" value="1"/>
</dbReference>
<dbReference type="Pfam" id="PF00356">
    <property type="entry name" value="LacI"/>
    <property type="match status" value="1"/>
</dbReference>
<dbReference type="AlphaFoldDB" id="A0A1C0AIM5"/>
<dbReference type="PANTHER" id="PTHR30146">
    <property type="entry name" value="LACI-RELATED TRANSCRIPTIONAL REPRESSOR"/>
    <property type="match status" value="1"/>
</dbReference>
<keyword evidence="2" id="KW-0238">DNA-binding</keyword>
<dbReference type="Pfam" id="PF13377">
    <property type="entry name" value="Peripla_BP_3"/>
    <property type="match status" value="1"/>
</dbReference>
<feature type="domain" description="HTH lacI-type" evidence="4">
    <location>
        <begin position="12"/>
        <end position="68"/>
    </location>
</feature>
<organism evidence="5 6">
    <name type="scientific">Tessaracoccus lapidicaptus</name>
    <dbReference type="NCBI Taxonomy" id="1427523"/>
    <lineage>
        <taxon>Bacteria</taxon>
        <taxon>Bacillati</taxon>
        <taxon>Actinomycetota</taxon>
        <taxon>Actinomycetes</taxon>
        <taxon>Propionibacteriales</taxon>
        <taxon>Propionibacteriaceae</taxon>
        <taxon>Tessaracoccus</taxon>
    </lineage>
</organism>
<evidence type="ECO:0000256" key="3">
    <source>
        <dbReference type="ARBA" id="ARBA00023163"/>
    </source>
</evidence>
<gene>
    <name evidence="5" type="ORF">BCR15_07670</name>
</gene>
<dbReference type="InterPro" id="IPR010982">
    <property type="entry name" value="Lambda_DNA-bd_dom_sf"/>
</dbReference>
<evidence type="ECO:0000313" key="6">
    <source>
        <dbReference type="Proteomes" id="UP000093501"/>
    </source>
</evidence>
<dbReference type="SUPFAM" id="SSF47413">
    <property type="entry name" value="lambda repressor-like DNA-binding domains"/>
    <property type="match status" value="1"/>
</dbReference>
<dbReference type="InterPro" id="IPR028082">
    <property type="entry name" value="Peripla_BP_I"/>
</dbReference>
<dbReference type="GO" id="GO:0003700">
    <property type="term" value="F:DNA-binding transcription factor activity"/>
    <property type="evidence" value="ECO:0007669"/>
    <property type="project" value="TreeGrafter"/>
</dbReference>
<evidence type="ECO:0000256" key="2">
    <source>
        <dbReference type="ARBA" id="ARBA00023125"/>
    </source>
</evidence>
<evidence type="ECO:0000256" key="1">
    <source>
        <dbReference type="ARBA" id="ARBA00023015"/>
    </source>
</evidence>
<evidence type="ECO:0000259" key="4">
    <source>
        <dbReference type="PROSITE" id="PS50932"/>
    </source>
</evidence>
<keyword evidence="6" id="KW-1185">Reference proteome</keyword>
<reference evidence="6" key="1">
    <citation type="submission" date="2016-07" db="EMBL/GenBank/DDBJ databases">
        <authorList>
            <person name="Florea S."/>
            <person name="Webb J.S."/>
            <person name="Jaromczyk J."/>
            <person name="Schardl C.L."/>
        </authorList>
    </citation>
    <scope>NUCLEOTIDE SEQUENCE [LARGE SCALE GENOMIC DNA]</scope>
    <source>
        <strain evidence="6">IPBSL-7</strain>
    </source>
</reference>
<keyword evidence="3" id="KW-0804">Transcription</keyword>
<dbReference type="GO" id="GO:0000976">
    <property type="term" value="F:transcription cis-regulatory region binding"/>
    <property type="evidence" value="ECO:0007669"/>
    <property type="project" value="TreeGrafter"/>
</dbReference>
<sequence length="330" mass="35148">MASTTRQVGKRVTAADVARSLGLSRATVGFVLNDTPGQTIPPATRERVLTEAARLGYRPHSAARALASGRSHIVLLVLPDWPLDFTLRRNIEEASLALDANGYSLITYTPEHASHTRPLWESLQPDVVISMAPMAPERTAAIRAAGVQHIVPDPDHPEVEQYREEGPWLQVRHLRERGHARIAFVGSTDPRIADLVAARRGSAIEAAADLGLTLAAVDDIEPSEDAAAEAVRALRAAGVTGVAAYNDEFALALVGAALRMGVDVPGELAVVGHDDAPFAALAQPRLTTIRLDVTGLGRYLASIALHLAEGAPLEESAPVQHVHLVVRDTA</sequence>
<protein>
    <submittedName>
        <fullName evidence="5">LacI family transcriptional regulator</fullName>
    </submittedName>
</protein>
<dbReference type="SMART" id="SM00354">
    <property type="entry name" value="HTH_LACI"/>
    <property type="match status" value="1"/>
</dbReference>
<dbReference type="PROSITE" id="PS50932">
    <property type="entry name" value="HTH_LACI_2"/>
    <property type="match status" value="1"/>
</dbReference>
<dbReference type="SUPFAM" id="SSF53822">
    <property type="entry name" value="Periplasmic binding protein-like I"/>
    <property type="match status" value="1"/>
</dbReference>
<dbReference type="Proteomes" id="UP000093501">
    <property type="component" value="Unassembled WGS sequence"/>
</dbReference>
<evidence type="ECO:0000313" key="5">
    <source>
        <dbReference type="EMBL" id="OCL31926.1"/>
    </source>
</evidence>
<dbReference type="InterPro" id="IPR046335">
    <property type="entry name" value="LacI/GalR-like_sensor"/>
</dbReference>
<dbReference type="CDD" id="cd01392">
    <property type="entry name" value="HTH_LacI"/>
    <property type="match status" value="1"/>
</dbReference>
<dbReference type="Gene3D" id="3.40.50.2300">
    <property type="match status" value="2"/>
</dbReference>
<dbReference type="EMBL" id="MBQD01000024">
    <property type="protein sequence ID" value="OCL31926.1"/>
    <property type="molecule type" value="Genomic_DNA"/>
</dbReference>
<dbReference type="RefSeq" id="WP_068752275.1">
    <property type="nucleotide sequence ID" value="NZ_MBQD01000024.1"/>
</dbReference>
<keyword evidence="1" id="KW-0805">Transcription regulation</keyword>
<comment type="caution">
    <text evidence="5">The sequence shown here is derived from an EMBL/GenBank/DDBJ whole genome shotgun (WGS) entry which is preliminary data.</text>
</comment>
<name>A0A1C0AIM5_9ACTN</name>
<dbReference type="PANTHER" id="PTHR30146:SF153">
    <property type="entry name" value="LACTOSE OPERON REPRESSOR"/>
    <property type="match status" value="1"/>
</dbReference>
<accession>A0A1C0AIM5</accession>
<proteinExistence type="predicted"/>